<protein>
    <recommendedName>
        <fullName evidence="5">DUF2628 domain-containing protein</fullName>
    </recommendedName>
</protein>
<dbReference type="InterPro" id="IPR024399">
    <property type="entry name" value="DUF2628"/>
</dbReference>
<feature type="compositionally biased region" description="Low complexity" evidence="1">
    <location>
        <begin position="51"/>
        <end position="63"/>
    </location>
</feature>
<evidence type="ECO:0000313" key="4">
    <source>
        <dbReference type="Proteomes" id="UP001256588"/>
    </source>
</evidence>
<dbReference type="Proteomes" id="UP001256588">
    <property type="component" value="Unassembled WGS sequence"/>
</dbReference>
<reference evidence="3 4" key="1">
    <citation type="submission" date="2023-07" db="EMBL/GenBank/DDBJ databases">
        <title>Sorghum-associated microbial communities from plants grown in Nebraska, USA.</title>
        <authorList>
            <person name="Schachtman D."/>
        </authorList>
    </citation>
    <scope>NUCLEOTIDE SEQUENCE [LARGE SCALE GENOMIC DNA]</scope>
    <source>
        <strain evidence="3 4">4099</strain>
    </source>
</reference>
<organism evidence="3 4">
    <name type="scientific">Luteimonas terrae</name>
    <dbReference type="NCBI Taxonomy" id="1530191"/>
    <lineage>
        <taxon>Bacteria</taxon>
        <taxon>Pseudomonadati</taxon>
        <taxon>Pseudomonadota</taxon>
        <taxon>Gammaproteobacteria</taxon>
        <taxon>Lysobacterales</taxon>
        <taxon>Lysobacteraceae</taxon>
        <taxon>Luteimonas</taxon>
    </lineage>
</organism>
<keyword evidence="2" id="KW-0472">Membrane</keyword>
<keyword evidence="2" id="KW-1133">Transmembrane helix</keyword>
<dbReference type="Pfam" id="PF10947">
    <property type="entry name" value="DUF2628"/>
    <property type="match status" value="1"/>
</dbReference>
<sequence length="179" mass="19762">MFRIRRFFHQLVADAPRLPGVGAVQPITLKGINVTDPYNSAGPYAPPAARPAPTSTASAKPDPIAGLDVSESWKRKFRLIEKAGGPKLPGFRDLRPGERLRVNFNILGFLFGPIYFLIKGLWRQSIVYLMCTVTLVVLFEVVGLGEFSRAAGYGFAALYAVRANVSYYKKVVLGETTWL</sequence>
<evidence type="ECO:0000256" key="2">
    <source>
        <dbReference type="SAM" id="Phobius"/>
    </source>
</evidence>
<feature type="transmembrane region" description="Helical" evidence="2">
    <location>
        <begin position="126"/>
        <end position="145"/>
    </location>
</feature>
<dbReference type="EMBL" id="JAVDWO010000001">
    <property type="protein sequence ID" value="MDR7191553.1"/>
    <property type="molecule type" value="Genomic_DNA"/>
</dbReference>
<evidence type="ECO:0000313" key="3">
    <source>
        <dbReference type="EMBL" id="MDR7191553.1"/>
    </source>
</evidence>
<evidence type="ECO:0000256" key="1">
    <source>
        <dbReference type="SAM" id="MobiDB-lite"/>
    </source>
</evidence>
<keyword evidence="4" id="KW-1185">Reference proteome</keyword>
<keyword evidence="2" id="KW-0812">Transmembrane</keyword>
<accession>A0ABU1XS38</accession>
<feature type="transmembrane region" description="Helical" evidence="2">
    <location>
        <begin position="102"/>
        <end position="120"/>
    </location>
</feature>
<comment type="caution">
    <text evidence="3">The sequence shown here is derived from an EMBL/GenBank/DDBJ whole genome shotgun (WGS) entry which is preliminary data.</text>
</comment>
<name>A0ABU1XS38_9GAMM</name>
<gene>
    <name evidence="3" type="ORF">J2W68_000255</name>
</gene>
<feature type="region of interest" description="Disordered" evidence="1">
    <location>
        <begin position="43"/>
        <end position="63"/>
    </location>
</feature>
<proteinExistence type="predicted"/>
<evidence type="ECO:0008006" key="5">
    <source>
        <dbReference type="Google" id="ProtNLM"/>
    </source>
</evidence>
<dbReference type="RefSeq" id="WP_310231913.1">
    <property type="nucleotide sequence ID" value="NZ_JAVDWO010000001.1"/>
</dbReference>